<proteinExistence type="predicted"/>
<dbReference type="PaxDb" id="55529-EKX49711"/>
<reference evidence="3" key="3">
    <citation type="submission" date="2016-03" db="UniProtKB">
        <authorList>
            <consortium name="EnsemblProtists"/>
        </authorList>
    </citation>
    <scope>IDENTIFICATION</scope>
</reference>
<accession>L1JM83</accession>
<dbReference type="Proteomes" id="UP000011087">
    <property type="component" value="Unassembled WGS sequence"/>
</dbReference>
<feature type="region of interest" description="Disordered" evidence="1">
    <location>
        <begin position="1"/>
        <end position="61"/>
    </location>
</feature>
<feature type="compositionally biased region" description="Basic and acidic residues" evidence="1">
    <location>
        <begin position="52"/>
        <end position="61"/>
    </location>
</feature>
<name>L1JM83_GUITC</name>
<evidence type="ECO:0000313" key="3">
    <source>
        <dbReference type="EnsemblProtists" id="EKX49711"/>
    </source>
</evidence>
<feature type="region of interest" description="Disordered" evidence="1">
    <location>
        <begin position="337"/>
        <end position="357"/>
    </location>
</feature>
<feature type="compositionally biased region" description="Basic and acidic residues" evidence="1">
    <location>
        <begin position="26"/>
        <end position="41"/>
    </location>
</feature>
<feature type="region of interest" description="Disordered" evidence="1">
    <location>
        <begin position="526"/>
        <end position="545"/>
    </location>
</feature>
<feature type="region of interest" description="Disordered" evidence="1">
    <location>
        <begin position="117"/>
        <end position="141"/>
    </location>
</feature>
<dbReference type="EnsemblProtists" id="EKX49711">
    <property type="protein sequence ID" value="EKX49711"/>
    <property type="gene ID" value="GUITHDRAFT_135877"/>
</dbReference>
<dbReference type="GeneID" id="17306398"/>
<gene>
    <name evidence="2" type="ORF">GUITHDRAFT_135877</name>
</gene>
<dbReference type="KEGG" id="gtt:GUITHDRAFT_135877"/>
<reference evidence="4" key="2">
    <citation type="submission" date="2012-11" db="EMBL/GenBank/DDBJ databases">
        <authorList>
            <person name="Kuo A."/>
            <person name="Curtis B.A."/>
            <person name="Tanifuji G."/>
            <person name="Burki F."/>
            <person name="Gruber A."/>
            <person name="Irimia M."/>
            <person name="Maruyama S."/>
            <person name="Arias M.C."/>
            <person name="Ball S.G."/>
            <person name="Gile G.H."/>
            <person name="Hirakawa Y."/>
            <person name="Hopkins J.F."/>
            <person name="Rensing S.A."/>
            <person name="Schmutz J."/>
            <person name="Symeonidi A."/>
            <person name="Elias M."/>
            <person name="Eveleigh R.J."/>
            <person name="Herman E.K."/>
            <person name="Klute M.J."/>
            <person name="Nakayama T."/>
            <person name="Obornik M."/>
            <person name="Reyes-Prieto A."/>
            <person name="Armbrust E.V."/>
            <person name="Aves S.J."/>
            <person name="Beiko R.G."/>
            <person name="Coutinho P."/>
            <person name="Dacks J.B."/>
            <person name="Durnford D.G."/>
            <person name="Fast N.M."/>
            <person name="Green B.R."/>
            <person name="Grisdale C."/>
            <person name="Hempe F."/>
            <person name="Henrissat B."/>
            <person name="Hoppner M.P."/>
            <person name="Ishida K.-I."/>
            <person name="Kim E."/>
            <person name="Koreny L."/>
            <person name="Kroth P.G."/>
            <person name="Liu Y."/>
            <person name="Malik S.-B."/>
            <person name="Maier U.G."/>
            <person name="McRose D."/>
            <person name="Mock T."/>
            <person name="Neilson J.A."/>
            <person name="Onodera N.T."/>
            <person name="Poole A.M."/>
            <person name="Pritham E.J."/>
            <person name="Richards T.A."/>
            <person name="Rocap G."/>
            <person name="Roy S.W."/>
            <person name="Sarai C."/>
            <person name="Schaack S."/>
            <person name="Shirato S."/>
            <person name="Slamovits C.H."/>
            <person name="Spencer D.F."/>
            <person name="Suzuki S."/>
            <person name="Worden A.Z."/>
            <person name="Zauner S."/>
            <person name="Barry K."/>
            <person name="Bell C."/>
            <person name="Bharti A.K."/>
            <person name="Crow J.A."/>
            <person name="Grimwood J."/>
            <person name="Kramer R."/>
            <person name="Lindquist E."/>
            <person name="Lucas S."/>
            <person name="Salamov A."/>
            <person name="McFadden G.I."/>
            <person name="Lane C.E."/>
            <person name="Keeling P.J."/>
            <person name="Gray M.W."/>
            <person name="Grigoriev I.V."/>
            <person name="Archibald J.M."/>
        </authorList>
    </citation>
    <scope>NUCLEOTIDE SEQUENCE</scope>
    <source>
        <strain evidence="4">CCMP2712</strain>
    </source>
</reference>
<protein>
    <submittedName>
        <fullName evidence="2 3">Uncharacterized protein</fullName>
    </submittedName>
</protein>
<dbReference type="AlphaFoldDB" id="L1JM83"/>
<evidence type="ECO:0000256" key="1">
    <source>
        <dbReference type="SAM" id="MobiDB-lite"/>
    </source>
</evidence>
<dbReference type="RefSeq" id="XP_005836691.1">
    <property type="nucleotide sequence ID" value="XM_005836634.1"/>
</dbReference>
<dbReference type="HOGENOM" id="CLU_500082_0_0_1"/>
<reference evidence="2 4" key="1">
    <citation type="journal article" date="2012" name="Nature">
        <title>Algal genomes reveal evolutionary mosaicism and the fate of nucleomorphs.</title>
        <authorList>
            <consortium name="DOE Joint Genome Institute"/>
            <person name="Curtis B.A."/>
            <person name="Tanifuji G."/>
            <person name="Burki F."/>
            <person name="Gruber A."/>
            <person name="Irimia M."/>
            <person name="Maruyama S."/>
            <person name="Arias M.C."/>
            <person name="Ball S.G."/>
            <person name="Gile G.H."/>
            <person name="Hirakawa Y."/>
            <person name="Hopkins J.F."/>
            <person name="Kuo A."/>
            <person name="Rensing S.A."/>
            <person name="Schmutz J."/>
            <person name="Symeonidi A."/>
            <person name="Elias M."/>
            <person name="Eveleigh R.J."/>
            <person name="Herman E.K."/>
            <person name="Klute M.J."/>
            <person name="Nakayama T."/>
            <person name="Obornik M."/>
            <person name="Reyes-Prieto A."/>
            <person name="Armbrust E.V."/>
            <person name="Aves S.J."/>
            <person name="Beiko R.G."/>
            <person name="Coutinho P."/>
            <person name="Dacks J.B."/>
            <person name="Durnford D.G."/>
            <person name="Fast N.M."/>
            <person name="Green B.R."/>
            <person name="Grisdale C.J."/>
            <person name="Hempel F."/>
            <person name="Henrissat B."/>
            <person name="Hoppner M.P."/>
            <person name="Ishida K."/>
            <person name="Kim E."/>
            <person name="Koreny L."/>
            <person name="Kroth P.G."/>
            <person name="Liu Y."/>
            <person name="Malik S.B."/>
            <person name="Maier U.G."/>
            <person name="McRose D."/>
            <person name="Mock T."/>
            <person name="Neilson J.A."/>
            <person name="Onodera N.T."/>
            <person name="Poole A.M."/>
            <person name="Pritham E.J."/>
            <person name="Richards T.A."/>
            <person name="Rocap G."/>
            <person name="Roy S.W."/>
            <person name="Sarai C."/>
            <person name="Schaack S."/>
            <person name="Shirato S."/>
            <person name="Slamovits C.H."/>
            <person name="Spencer D.F."/>
            <person name="Suzuki S."/>
            <person name="Worden A.Z."/>
            <person name="Zauner S."/>
            <person name="Barry K."/>
            <person name="Bell C."/>
            <person name="Bharti A.K."/>
            <person name="Crow J.A."/>
            <person name="Grimwood J."/>
            <person name="Kramer R."/>
            <person name="Lindquist E."/>
            <person name="Lucas S."/>
            <person name="Salamov A."/>
            <person name="McFadden G.I."/>
            <person name="Lane C.E."/>
            <person name="Keeling P.J."/>
            <person name="Gray M.W."/>
            <person name="Grigoriev I.V."/>
            <person name="Archibald J.M."/>
        </authorList>
    </citation>
    <scope>NUCLEOTIDE SEQUENCE</scope>
    <source>
        <strain evidence="2 4">CCMP2712</strain>
    </source>
</reference>
<sequence length="545" mass="62629">MQEECACEKSRERRRRRGRRRRRRGVVVEDEKNGVGRRKGEDEEDGVGQEEGGGRGREGEVVNALEDARKLEVSLSYLLEAYTDKFEAFKRLEENDGTRIDQSLLSAEEKEEVDEVEKKVEKGEEEKEEGQVSGMGEKDRQKWRKMNELESSLNNLEKMLESSLMENKLYKRMIDREREDKRTMMRRLEGYEELLASSSLSSSSFSSSLLESRWGWMETFSPLLKHVSLHVKIRLKSNLTSREAKELLEELYIMLGAETGRLSWQGGGGGGGERGGGERGGGDALRLVVFARPSSCRSSFALVVDLFKFCDLGNFLTNQRHARKIIKAEVVDVVLDHEEEEEEEERKRRSEETTPAAGAMAAMQADAIKVRHARLRGRILVEEIRSVKTFVVELQQAMSRQGKRTRDAETQWVEGQVEAEKLPGQLEEVKTVEEAMGKRQEGIAREGQNQKKREDEKKMVEVARERDEMKDQVDVMNVTMKKKLEMLKVDLRKLTADKHQLEEELGEMKARVRIQSEQITVLQRKLTSERREATGDWGRELEKAS</sequence>
<dbReference type="EMBL" id="JH992981">
    <property type="protein sequence ID" value="EKX49711.1"/>
    <property type="molecule type" value="Genomic_DNA"/>
</dbReference>
<feature type="region of interest" description="Disordered" evidence="1">
    <location>
        <begin position="437"/>
        <end position="462"/>
    </location>
</feature>
<keyword evidence="4" id="KW-1185">Reference proteome</keyword>
<feature type="compositionally biased region" description="Basic residues" evidence="1">
    <location>
        <begin position="12"/>
        <end position="25"/>
    </location>
</feature>
<feature type="compositionally biased region" description="Basic and acidic residues" evidence="1">
    <location>
        <begin position="1"/>
        <end position="11"/>
    </location>
</feature>
<evidence type="ECO:0000313" key="2">
    <source>
        <dbReference type="EMBL" id="EKX49711.1"/>
    </source>
</evidence>
<organism evidence="2">
    <name type="scientific">Guillardia theta (strain CCMP2712)</name>
    <name type="common">Cryptophyte</name>
    <dbReference type="NCBI Taxonomy" id="905079"/>
    <lineage>
        <taxon>Eukaryota</taxon>
        <taxon>Cryptophyceae</taxon>
        <taxon>Pyrenomonadales</taxon>
        <taxon>Geminigeraceae</taxon>
        <taxon>Guillardia</taxon>
    </lineage>
</organism>
<evidence type="ECO:0000313" key="4">
    <source>
        <dbReference type="Proteomes" id="UP000011087"/>
    </source>
</evidence>